<accession>A0ACC0W9M8</accession>
<evidence type="ECO:0000313" key="2">
    <source>
        <dbReference type="Proteomes" id="UP001163321"/>
    </source>
</evidence>
<dbReference type="Proteomes" id="UP001163321">
    <property type="component" value="Chromosome 3"/>
</dbReference>
<sequence>MMQFLANEDHKLVQICQTSFCFKCLQTSLLIKINQWRRLPIVHVQPTQTVYPVIRKIQHPAHLCFTVSGRSSKR</sequence>
<evidence type="ECO:0000313" key="1">
    <source>
        <dbReference type="EMBL" id="KAI9915345.1"/>
    </source>
</evidence>
<protein>
    <submittedName>
        <fullName evidence="1">Uncharacterized protein</fullName>
    </submittedName>
</protein>
<gene>
    <name evidence="1" type="ORF">PsorP6_007102</name>
</gene>
<dbReference type="EMBL" id="CM047582">
    <property type="protein sequence ID" value="KAI9915345.1"/>
    <property type="molecule type" value="Genomic_DNA"/>
</dbReference>
<comment type="caution">
    <text evidence="1">The sequence shown here is derived from an EMBL/GenBank/DDBJ whole genome shotgun (WGS) entry which is preliminary data.</text>
</comment>
<reference evidence="1 2" key="1">
    <citation type="journal article" date="2022" name="bioRxiv">
        <title>The genome of the oomycete Peronosclerospora sorghi, a cosmopolitan pathogen of maize and sorghum, is inflated with dispersed pseudogenes.</title>
        <authorList>
            <person name="Fletcher K."/>
            <person name="Martin F."/>
            <person name="Isakeit T."/>
            <person name="Cavanaugh K."/>
            <person name="Magill C."/>
            <person name="Michelmore R."/>
        </authorList>
    </citation>
    <scope>NUCLEOTIDE SEQUENCE [LARGE SCALE GENOMIC DNA]</scope>
    <source>
        <strain evidence="1">P6</strain>
    </source>
</reference>
<organism evidence="1 2">
    <name type="scientific">Peronosclerospora sorghi</name>
    <dbReference type="NCBI Taxonomy" id="230839"/>
    <lineage>
        <taxon>Eukaryota</taxon>
        <taxon>Sar</taxon>
        <taxon>Stramenopiles</taxon>
        <taxon>Oomycota</taxon>
        <taxon>Peronosporomycetes</taxon>
        <taxon>Peronosporales</taxon>
        <taxon>Peronosporaceae</taxon>
        <taxon>Peronosclerospora</taxon>
    </lineage>
</organism>
<name>A0ACC0W9M8_9STRA</name>
<proteinExistence type="predicted"/>
<keyword evidence="2" id="KW-1185">Reference proteome</keyword>